<dbReference type="InterPro" id="IPR011032">
    <property type="entry name" value="GroES-like_sf"/>
</dbReference>
<dbReference type="Gene3D" id="3.40.50.720">
    <property type="entry name" value="NAD(P)-binding Rossmann-like Domain"/>
    <property type="match status" value="1"/>
</dbReference>
<dbReference type="SMART" id="SM00829">
    <property type="entry name" value="PKS_ER"/>
    <property type="match status" value="1"/>
</dbReference>
<feature type="domain" description="Enoyl reductase (ER)" evidence="7">
    <location>
        <begin position="19"/>
        <end position="363"/>
    </location>
</feature>
<keyword evidence="6" id="KW-0520">NAD</keyword>
<evidence type="ECO:0000256" key="3">
    <source>
        <dbReference type="ARBA" id="ARBA00022723"/>
    </source>
</evidence>
<dbReference type="PANTHER" id="PTHR42940">
    <property type="entry name" value="ALCOHOL DEHYDROGENASE 1-RELATED"/>
    <property type="match status" value="1"/>
</dbReference>
<dbReference type="RefSeq" id="XP_016246108.1">
    <property type="nucleotide sequence ID" value="XM_016396252.1"/>
</dbReference>
<comment type="similarity">
    <text evidence="2">Belongs to the zinc-containing alcohol dehydrogenase family.</text>
</comment>
<dbReference type="SUPFAM" id="SSF51735">
    <property type="entry name" value="NAD(P)-binding Rossmann-fold domains"/>
    <property type="match status" value="1"/>
</dbReference>
<dbReference type="STRING" id="569365.A0A0D2ALH5"/>
<evidence type="ECO:0000259" key="7">
    <source>
        <dbReference type="SMART" id="SM00829"/>
    </source>
</evidence>
<dbReference type="GO" id="GO:0004022">
    <property type="term" value="F:alcohol dehydrogenase (NAD+) activity"/>
    <property type="evidence" value="ECO:0007669"/>
    <property type="project" value="TreeGrafter"/>
</dbReference>
<dbReference type="GO" id="GO:0005737">
    <property type="term" value="C:cytoplasm"/>
    <property type="evidence" value="ECO:0007669"/>
    <property type="project" value="TreeGrafter"/>
</dbReference>
<dbReference type="OrthoDB" id="1879366at2759"/>
<dbReference type="InterPro" id="IPR013154">
    <property type="entry name" value="ADH-like_N"/>
</dbReference>
<gene>
    <name evidence="8" type="ORF">PV07_09028</name>
</gene>
<keyword evidence="4" id="KW-0862">Zinc</keyword>
<evidence type="ECO:0000256" key="4">
    <source>
        <dbReference type="ARBA" id="ARBA00022833"/>
    </source>
</evidence>
<dbReference type="InterPro" id="IPR020843">
    <property type="entry name" value="ER"/>
</dbReference>
<evidence type="ECO:0000256" key="1">
    <source>
        <dbReference type="ARBA" id="ARBA00001947"/>
    </source>
</evidence>
<dbReference type="Pfam" id="PF08240">
    <property type="entry name" value="ADH_N"/>
    <property type="match status" value="1"/>
</dbReference>
<dbReference type="VEuPathDB" id="FungiDB:PV07_09028"/>
<keyword evidence="3" id="KW-0479">Metal-binding</keyword>
<comment type="cofactor">
    <cofactor evidence="1">
        <name>Zn(2+)</name>
        <dbReference type="ChEBI" id="CHEBI:29105"/>
    </cofactor>
</comment>
<dbReference type="GeneID" id="27348222"/>
<evidence type="ECO:0000313" key="9">
    <source>
        <dbReference type="Proteomes" id="UP000054466"/>
    </source>
</evidence>
<dbReference type="CDD" id="cd08297">
    <property type="entry name" value="CAD3"/>
    <property type="match status" value="1"/>
</dbReference>
<dbReference type="GO" id="GO:0046872">
    <property type="term" value="F:metal ion binding"/>
    <property type="evidence" value="ECO:0007669"/>
    <property type="project" value="UniProtKB-KW"/>
</dbReference>
<dbReference type="InterPro" id="IPR013149">
    <property type="entry name" value="ADH-like_C"/>
</dbReference>
<evidence type="ECO:0000313" key="8">
    <source>
        <dbReference type="EMBL" id="KIW25892.1"/>
    </source>
</evidence>
<evidence type="ECO:0000256" key="2">
    <source>
        <dbReference type="ARBA" id="ARBA00008072"/>
    </source>
</evidence>
<dbReference type="FunFam" id="3.40.50.720:FF:000039">
    <property type="entry name" value="Alcohol dehydrogenase AdhP"/>
    <property type="match status" value="1"/>
</dbReference>
<evidence type="ECO:0000256" key="5">
    <source>
        <dbReference type="ARBA" id="ARBA00023002"/>
    </source>
</evidence>
<keyword evidence="5" id="KW-0560">Oxidoreductase</keyword>
<dbReference type="SUPFAM" id="SSF50129">
    <property type="entry name" value="GroES-like"/>
    <property type="match status" value="1"/>
</dbReference>
<dbReference type="EMBL" id="KN847044">
    <property type="protein sequence ID" value="KIW25892.1"/>
    <property type="molecule type" value="Genomic_DNA"/>
</dbReference>
<reference evidence="8 9" key="1">
    <citation type="submission" date="2015-01" db="EMBL/GenBank/DDBJ databases">
        <title>The Genome Sequence of Cladophialophora immunda CBS83496.</title>
        <authorList>
            <consortium name="The Broad Institute Genomics Platform"/>
            <person name="Cuomo C."/>
            <person name="de Hoog S."/>
            <person name="Gorbushina A."/>
            <person name="Stielow B."/>
            <person name="Teixiera M."/>
            <person name="Abouelleil A."/>
            <person name="Chapman S.B."/>
            <person name="Priest M."/>
            <person name="Young S.K."/>
            <person name="Wortman J."/>
            <person name="Nusbaum C."/>
            <person name="Birren B."/>
        </authorList>
    </citation>
    <scope>NUCLEOTIDE SEQUENCE [LARGE SCALE GENOMIC DNA]</scope>
    <source>
        <strain evidence="8 9">CBS 83496</strain>
    </source>
</reference>
<name>A0A0D2ALH5_9EURO</name>
<dbReference type="HOGENOM" id="CLU_026673_20_1_1"/>
<proteinExistence type="inferred from homology"/>
<dbReference type="InterPro" id="IPR036291">
    <property type="entry name" value="NAD(P)-bd_dom_sf"/>
</dbReference>
<sequence length="367" mass="38299">MPQDALPAQHKAVVFDKPGTISAKVTTIDTPRPGYGEVLVKLTHSGVCHSDMAVMLNAWAILPEPTPPGQIGGHEGVGVIVALGPETQNSGLQIGDRAGIKYMADICGSCRQCLLGRDAFCPKGKISGYLTPGTFQQYVLAPAHYVTPIPDGLDSALAAPLLCGGVTVFAGLAKCGAKPGDFVVISGAGGGLGHLAIQIGRGMGFRIIGVDASPKRELAMESGAEAFFDHLSYTGPEGSERLAQDIKAATGHRDGAAAVIVCTASNAAYAQSLSFLQIGGTVVCLGIPEGPRKAITTADPGTFIERDLRIIASSVGTRKDAIDVLDMAARGIVKSHVEIRPMDQLEQTFREMDDCSLQGRVVLKLDQ</sequence>
<dbReference type="AlphaFoldDB" id="A0A0D2ALH5"/>
<accession>A0A0D2ALH5</accession>
<dbReference type="PANTHER" id="PTHR42940:SF5">
    <property type="entry name" value="ALCOHOL DEHYDROGENASE 2"/>
    <property type="match status" value="1"/>
</dbReference>
<dbReference type="Gene3D" id="3.90.180.10">
    <property type="entry name" value="Medium-chain alcohol dehydrogenases, catalytic domain"/>
    <property type="match status" value="1"/>
</dbReference>
<organism evidence="8 9">
    <name type="scientific">Cladophialophora immunda</name>
    <dbReference type="NCBI Taxonomy" id="569365"/>
    <lineage>
        <taxon>Eukaryota</taxon>
        <taxon>Fungi</taxon>
        <taxon>Dikarya</taxon>
        <taxon>Ascomycota</taxon>
        <taxon>Pezizomycotina</taxon>
        <taxon>Eurotiomycetes</taxon>
        <taxon>Chaetothyriomycetidae</taxon>
        <taxon>Chaetothyriales</taxon>
        <taxon>Herpotrichiellaceae</taxon>
        <taxon>Cladophialophora</taxon>
    </lineage>
</organism>
<dbReference type="Proteomes" id="UP000054466">
    <property type="component" value="Unassembled WGS sequence"/>
</dbReference>
<dbReference type="Pfam" id="PF00107">
    <property type="entry name" value="ADH_zinc_N"/>
    <property type="match status" value="1"/>
</dbReference>
<keyword evidence="9" id="KW-1185">Reference proteome</keyword>
<protein>
    <recommendedName>
        <fullName evidence="7">Enoyl reductase (ER) domain-containing protein</fullName>
    </recommendedName>
</protein>
<evidence type="ECO:0000256" key="6">
    <source>
        <dbReference type="ARBA" id="ARBA00023027"/>
    </source>
</evidence>